<dbReference type="GO" id="GO:0015031">
    <property type="term" value="P:protein transport"/>
    <property type="evidence" value="ECO:0007669"/>
    <property type="project" value="UniProtKB-KW"/>
</dbReference>
<evidence type="ECO:0000256" key="6">
    <source>
        <dbReference type="ARBA" id="ARBA00023034"/>
    </source>
</evidence>
<evidence type="ECO:0000256" key="5">
    <source>
        <dbReference type="ARBA" id="ARBA00022927"/>
    </source>
</evidence>
<accession>A0A819YXZ4</accession>
<keyword evidence="4" id="KW-0813">Transport</keyword>
<evidence type="ECO:0000256" key="1">
    <source>
        <dbReference type="ARBA" id="ARBA00004395"/>
    </source>
</evidence>
<evidence type="ECO:0000256" key="3">
    <source>
        <dbReference type="ARBA" id="ARBA00020978"/>
    </source>
</evidence>
<sequence length="570" mass="65886">MNMEIEKLDIDSIFIKYTINEIRDIEEKIKVDMERKKEELRSMVGERYRDLIEAADAIFEMKTCAKGVEQFVHLLNDKCSKIDHTLLTQSISSNTISDKQLSKLTLVISIRILTETRRRCWMFLEENNFAAAARQYLLAQHMASSLSSSTTDEQFDNDSQKAIVAATRLWHQTRHMKATILDKCRLYLKSIDTNVQILANALSTLITFGNKSVEQVLNEFLTAKLDIIKESYQNADLKQSSKNTVRQLLVLFINTIFELDMLFSKNDKNIDKYDQLKKFISTFYNTSNDDNNNSKINTILSYGQQHLLNIRETFFKNCEPIDLIEYEARQQQLVQNAVEKWLQTALQVVKSGLSELLNHITSLKPLLHLKSSLVSLMTEERMEQWSTVCNRLLNGNNKDIRLWDDLIKIELRTRAKQVLHVRFNQFNQTVIQKIEQCLKAFQNSTNKNDKSSLEFNVLNYIWSDIDNNIPSDYVWTPSNHRIPVGDAKFSLKTVAISMDVQNLCRELDDELRQILDDVNEFSIADVTSISSLSDTIVSITNTNNTNSLIYSDSGFVEEHLEECVIQFCTT</sequence>
<evidence type="ECO:0000313" key="8">
    <source>
        <dbReference type="EMBL" id="CAF4160389.1"/>
    </source>
</evidence>
<name>A0A819YXZ4_9BILA</name>
<evidence type="ECO:0000256" key="4">
    <source>
        <dbReference type="ARBA" id="ARBA00022448"/>
    </source>
</evidence>
<reference evidence="8" key="1">
    <citation type="submission" date="2021-02" db="EMBL/GenBank/DDBJ databases">
        <authorList>
            <person name="Nowell W R."/>
        </authorList>
    </citation>
    <scope>NUCLEOTIDE SEQUENCE</scope>
</reference>
<dbReference type="EMBL" id="CAJOBD010010943">
    <property type="protein sequence ID" value="CAF4160389.1"/>
    <property type="molecule type" value="Genomic_DNA"/>
</dbReference>
<evidence type="ECO:0000256" key="7">
    <source>
        <dbReference type="ARBA" id="ARBA00023136"/>
    </source>
</evidence>
<comment type="similarity">
    <text evidence="2">Belongs to the COG1 family.</text>
</comment>
<dbReference type="GO" id="GO:0017119">
    <property type="term" value="C:Golgi transport complex"/>
    <property type="evidence" value="ECO:0007669"/>
    <property type="project" value="InterPro"/>
</dbReference>
<dbReference type="Proteomes" id="UP000663836">
    <property type="component" value="Unassembled WGS sequence"/>
</dbReference>
<keyword evidence="5" id="KW-0653">Protein transport</keyword>
<protein>
    <recommendedName>
        <fullName evidence="3">Conserved oligomeric Golgi complex subunit 1</fullName>
    </recommendedName>
</protein>
<dbReference type="InterPro" id="IPR033370">
    <property type="entry name" value="COG1"/>
</dbReference>
<organism evidence="8 9">
    <name type="scientific">Rotaria sordida</name>
    <dbReference type="NCBI Taxonomy" id="392033"/>
    <lineage>
        <taxon>Eukaryota</taxon>
        <taxon>Metazoa</taxon>
        <taxon>Spiralia</taxon>
        <taxon>Gnathifera</taxon>
        <taxon>Rotifera</taxon>
        <taxon>Eurotatoria</taxon>
        <taxon>Bdelloidea</taxon>
        <taxon>Philodinida</taxon>
        <taxon>Philodinidae</taxon>
        <taxon>Rotaria</taxon>
    </lineage>
</organism>
<gene>
    <name evidence="8" type="ORF">JBS370_LOCUS34467</name>
</gene>
<dbReference type="AlphaFoldDB" id="A0A819YXZ4"/>
<keyword evidence="7" id="KW-0472">Membrane</keyword>
<evidence type="ECO:0000256" key="2">
    <source>
        <dbReference type="ARBA" id="ARBA00006653"/>
    </source>
</evidence>
<dbReference type="Pfam" id="PF08700">
    <property type="entry name" value="VPS51_Exo84_N"/>
    <property type="match status" value="1"/>
</dbReference>
<dbReference type="GO" id="GO:0000139">
    <property type="term" value="C:Golgi membrane"/>
    <property type="evidence" value="ECO:0007669"/>
    <property type="project" value="UniProtKB-SubCell"/>
</dbReference>
<comment type="caution">
    <text evidence="8">The sequence shown here is derived from an EMBL/GenBank/DDBJ whole genome shotgun (WGS) entry which is preliminary data.</text>
</comment>
<evidence type="ECO:0000313" key="9">
    <source>
        <dbReference type="Proteomes" id="UP000663836"/>
    </source>
</evidence>
<proteinExistence type="inferred from homology"/>
<dbReference type="PANTHER" id="PTHR31658">
    <property type="entry name" value="CONSERVED OLIGOMERIC GOLGI COMPLEX SUBUNIT 1"/>
    <property type="match status" value="1"/>
</dbReference>
<dbReference type="GO" id="GO:0006891">
    <property type="term" value="P:intra-Golgi vesicle-mediated transport"/>
    <property type="evidence" value="ECO:0007669"/>
    <property type="project" value="InterPro"/>
</dbReference>
<comment type="subcellular location">
    <subcellularLocation>
        <location evidence="1">Golgi apparatus membrane</location>
        <topology evidence="1">Peripheral membrane protein</topology>
    </subcellularLocation>
</comment>
<dbReference type="PANTHER" id="PTHR31658:SF0">
    <property type="entry name" value="CONSERVED OLIGOMERIC GOLGI COMPLEX SUBUNIT 1"/>
    <property type="match status" value="1"/>
</dbReference>
<keyword evidence="6" id="KW-0333">Golgi apparatus</keyword>